<dbReference type="CDD" id="cd11395">
    <property type="entry name" value="bHLHzip_SREBP_like"/>
    <property type="match status" value="1"/>
</dbReference>
<keyword evidence="5" id="KW-1185">Reference proteome</keyword>
<dbReference type="PROSITE" id="PS50888">
    <property type="entry name" value="BHLH"/>
    <property type="match status" value="1"/>
</dbReference>
<feature type="region of interest" description="Disordered" evidence="2">
    <location>
        <begin position="1"/>
        <end position="55"/>
    </location>
</feature>
<feature type="compositionally biased region" description="Low complexity" evidence="2">
    <location>
        <begin position="21"/>
        <end position="55"/>
    </location>
</feature>
<dbReference type="SMART" id="SM00353">
    <property type="entry name" value="HLH"/>
    <property type="match status" value="1"/>
</dbReference>
<dbReference type="InterPro" id="IPR036638">
    <property type="entry name" value="HLH_DNA-bd_sf"/>
</dbReference>
<keyword evidence="4" id="KW-0238">DNA-binding</keyword>
<dbReference type="AlphaFoldDB" id="A0AB34FF25"/>
<organism evidence="4 5">
    <name type="scientific">Purpureocillium lavendulum</name>
    <dbReference type="NCBI Taxonomy" id="1247861"/>
    <lineage>
        <taxon>Eukaryota</taxon>
        <taxon>Fungi</taxon>
        <taxon>Dikarya</taxon>
        <taxon>Ascomycota</taxon>
        <taxon>Pezizomycotina</taxon>
        <taxon>Sordariomycetes</taxon>
        <taxon>Hypocreomycetidae</taxon>
        <taxon>Hypocreales</taxon>
        <taxon>Ophiocordycipitaceae</taxon>
        <taxon>Purpureocillium</taxon>
    </lineage>
</organism>
<keyword evidence="1" id="KW-0175">Coiled coil</keyword>
<evidence type="ECO:0000313" key="4">
    <source>
        <dbReference type="EMBL" id="KAJ6437813.1"/>
    </source>
</evidence>
<reference evidence="4" key="1">
    <citation type="submission" date="2023-01" db="EMBL/GenBank/DDBJ databases">
        <title>The growth and conidiation of Purpureocillium lavendulum are regulated by nitrogen source and histone H3K14 acetylation.</title>
        <authorList>
            <person name="Tang P."/>
            <person name="Han J."/>
            <person name="Zhang C."/>
            <person name="Tang P."/>
            <person name="Qi F."/>
            <person name="Zhang K."/>
            <person name="Liang L."/>
        </authorList>
    </citation>
    <scope>NUCLEOTIDE SEQUENCE</scope>
    <source>
        <strain evidence="4">YMF1.00683</strain>
    </source>
</reference>
<comment type="caution">
    <text evidence="4">The sequence shown here is derived from an EMBL/GenBank/DDBJ whole genome shotgun (WGS) entry which is preliminary data.</text>
</comment>
<feature type="domain" description="BHLH" evidence="3">
    <location>
        <begin position="383"/>
        <end position="450"/>
    </location>
</feature>
<dbReference type="PANTHER" id="PTHR47336:SF2">
    <property type="entry name" value="TRANSCRIPTION FACTOR HMS1-RELATED"/>
    <property type="match status" value="1"/>
</dbReference>
<dbReference type="PANTHER" id="PTHR47336">
    <property type="entry name" value="TRANSCRIPTION FACTOR HMS1-RELATED"/>
    <property type="match status" value="1"/>
</dbReference>
<name>A0AB34FF25_9HYPO</name>
<evidence type="ECO:0000259" key="3">
    <source>
        <dbReference type="PROSITE" id="PS50888"/>
    </source>
</evidence>
<dbReference type="EMBL" id="JAQHRD010000010">
    <property type="protein sequence ID" value="KAJ6437813.1"/>
    <property type="molecule type" value="Genomic_DNA"/>
</dbReference>
<feature type="compositionally biased region" description="Basic and acidic residues" evidence="2">
    <location>
        <begin position="347"/>
        <end position="356"/>
    </location>
</feature>
<gene>
    <name evidence="4" type="ORF">O9K51_09641</name>
</gene>
<feature type="region of interest" description="Disordered" evidence="2">
    <location>
        <begin position="324"/>
        <end position="391"/>
    </location>
</feature>
<feature type="coiled-coil region" evidence="1">
    <location>
        <begin position="440"/>
        <end position="467"/>
    </location>
</feature>
<evidence type="ECO:0000313" key="5">
    <source>
        <dbReference type="Proteomes" id="UP001163105"/>
    </source>
</evidence>
<feature type="region of interest" description="Disordered" evidence="2">
    <location>
        <begin position="410"/>
        <end position="437"/>
    </location>
</feature>
<feature type="region of interest" description="Disordered" evidence="2">
    <location>
        <begin position="207"/>
        <end position="264"/>
    </location>
</feature>
<dbReference type="GO" id="GO:0003677">
    <property type="term" value="F:DNA binding"/>
    <property type="evidence" value="ECO:0007669"/>
    <property type="project" value="UniProtKB-KW"/>
</dbReference>
<feature type="region of interest" description="Disordered" evidence="2">
    <location>
        <begin position="85"/>
        <end position="109"/>
    </location>
</feature>
<feature type="compositionally biased region" description="Basic and acidic residues" evidence="2">
    <location>
        <begin position="373"/>
        <end position="391"/>
    </location>
</feature>
<dbReference type="SUPFAM" id="SSF47459">
    <property type="entry name" value="HLH, helix-loop-helix DNA-binding domain"/>
    <property type="match status" value="1"/>
</dbReference>
<accession>A0AB34FF25</accession>
<sequence length="499" mass="54450">MDLDAAKQLQEQQQSTSAANQTPSVVSPDSSSQPPQQASAWNSPTPGSSSRISSTFEFTSAPSDVTIPSFDPAIAAFADMSFTQPHVPSPYLQDRKSLPTGANVGQQPECFQRRDMHDKKRFKADPDTPALDSIDYWINFDDDWDKMGSVEIDYSKRNDPIYNRTGTVASTMPGLGSGLYSTAVAPFREEDFIDDTAFDQTLSDDEDVFDSAHTGDQVSDMGSMAAPPQPVPAPQNDGSLQASPQGWNRADASVHSEPMMEDTPRQMRGDIWDAVPRGANQTLSPDEQRRLLEIALNTGRMPGSFIPPNGFGIGFGAGLGARPPAEFEKRSSVSVDRPSETPSWTSKGDEASERAQKQQGKKPSIAKAGPSKKPGETAKPKSADRIAHNDVERKYRTNLKVKIAELRDAVPALQSPNAEGDSDGGNGNQGTPKVSKGTVLTKATEYIQQLEQRNKTIMQEHQQLARRLQAFETLFNSANRPDLMMPNHSMTLFDPRGFC</sequence>
<dbReference type="InterPro" id="IPR052099">
    <property type="entry name" value="Regulatory_TF_Diverse"/>
</dbReference>
<feature type="compositionally biased region" description="Polar residues" evidence="2">
    <location>
        <begin position="9"/>
        <end position="20"/>
    </location>
</feature>
<feature type="compositionally biased region" description="Polar residues" evidence="2">
    <location>
        <begin position="236"/>
        <end position="246"/>
    </location>
</feature>
<dbReference type="GO" id="GO:0046983">
    <property type="term" value="F:protein dimerization activity"/>
    <property type="evidence" value="ECO:0007669"/>
    <property type="project" value="InterPro"/>
</dbReference>
<proteinExistence type="predicted"/>
<protein>
    <submittedName>
        <fullName evidence="4">Helix-loop-helix DNA-binding domain-containing protein</fullName>
    </submittedName>
</protein>
<evidence type="ECO:0000256" key="1">
    <source>
        <dbReference type="SAM" id="Coils"/>
    </source>
</evidence>
<dbReference type="Pfam" id="PF00010">
    <property type="entry name" value="HLH"/>
    <property type="match status" value="1"/>
</dbReference>
<dbReference type="Gene3D" id="4.10.280.10">
    <property type="entry name" value="Helix-loop-helix DNA-binding domain"/>
    <property type="match status" value="1"/>
</dbReference>
<dbReference type="InterPro" id="IPR011598">
    <property type="entry name" value="bHLH_dom"/>
</dbReference>
<evidence type="ECO:0000256" key="2">
    <source>
        <dbReference type="SAM" id="MobiDB-lite"/>
    </source>
</evidence>
<dbReference type="Proteomes" id="UP001163105">
    <property type="component" value="Unassembled WGS sequence"/>
</dbReference>